<gene>
    <name evidence="3" type="ORF">FIBRA_08767</name>
</gene>
<evidence type="ECO:0000256" key="2">
    <source>
        <dbReference type="SAM" id="MobiDB-lite"/>
    </source>
</evidence>
<feature type="region of interest" description="Disordered" evidence="2">
    <location>
        <begin position="1"/>
        <end position="31"/>
    </location>
</feature>
<dbReference type="OrthoDB" id="3257643at2759"/>
<dbReference type="EMBL" id="HE797362">
    <property type="protein sequence ID" value="CCM06497.1"/>
    <property type="molecule type" value="Genomic_DNA"/>
</dbReference>
<feature type="coiled-coil region" evidence="1">
    <location>
        <begin position="81"/>
        <end position="108"/>
    </location>
</feature>
<feature type="compositionally biased region" description="Pro residues" evidence="2">
    <location>
        <begin position="1"/>
        <end position="17"/>
    </location>
</feature>
<reference evidence="3 4" key="1">
    <citation type="journal article" date="2012" name="Appl. Environ. Microbiol.">
        <title>Short-read sequencing for genomic analysis of the brown rot fungus Fibroporia radiculosa.</title>
        <authorList>
            <person name="Tang J.D."/>
            <person name="Perkins A.D."/>
            <person name="Sonstegard T.S."/>
            <person name="Schroeder S.G."/>
            <person name="Burgess S.C."/>
            <person name="Diehl S.V."/>
        </authorList>
    </citation>
    <scope>NUCLEOTIDE SEQUENCE [LARGE SCALE GENOMIC DNA]</scope>
    <source>
        <strain evidence="3 4">TFFH 294</strain>
    </source>
</reference>
<evidence type="ECO:0000313" key="3">
    <source>
        <dbReference type="EMBL" id="CCM06497.1"/>
    </source>
</evidence>
<sequence>MSAPSPPPSHPFFPPSPGQASRKAKGLHRTGAPIAADLVTPPDAYHLPSPFQLEQTVTKLQTVLALSPDQVATLPPPLVRIRELEEENEILHREIDDLRRQLEQRNARLRPDITRRTDLLTLADDGDRDGRRRRLADSTLYMVRTLPWPLHAANASLTPRAAELLRLVVAELDGLAVPRRPTPSDDTPLDEQQLTYRLAAVCRVPAHGGVLFLPALLRPAGLPHAKHSLWVELDLEPVILGEYLFRSARFVVLHIGAPGELWILVTVFLSSHQQPSDYEPPAQAHTRPATAAAAAAPAPQNLLSPYSHAANDYNNFVKLEDECYQASRRRF</sequence>
<evidence type="ECO:0000256" key="1">
    <source>
        <dbReference type="SAM" id="Coils"/>
    </source>
</evidence>
<protein>
    <submittedName>
        <fullName evidence="3">Uncharacterized protein</fullName>
    </submittedName>
</protein>
<dbReference type="STRING" id="599839.J4I3A7"/>
<organism evidence="3 4">
    <name type="scientific">Fibroporia radiculosa</name>
    <dbReference type="NCBI Taxonomy" id="599839"/>
    <lineage>
        <taxon>Eukaryota</taxon>
        <taxon>Fungi</taxon>
        <taxon>Dikarya</taxon>
        <taxon>Basidiomycota</taxon>
        <taxon>Agaricomycotina</taxon>
        <taxon>Agaricomycetes</taxon>
        <taxon>Polyporales</taxon>
        <taxon>Fibroporiaceae</taxon>
        <taxon>Fibroporia</taxon>
    </lineage>
</organism>
<accession>J4I3A7</accession>
<dbReference type="InParanoid" id="J4I3A7"/>
<dbReference type="Proteomes" id="UP000006352">
    <property type="component" value="Unassembled WGS sequence"/>
</dbReference>
<keyword evidence="1" id="KW-0175">Coiled coil</keyword>
<evidence type="ECO:0000313" key="4">
    <source>
        <dbReference type="Proteomes" id="UP000006352"/>
    </source>
</evidence>
<dbReference type="HOGENOM" id="CLU_839476_0_0_1"/>
<proteinExistence type="predicted"/>
<keyword evidence="4" id="KW-1185">Reference proteome</keyword>
<name>J4I3A7_9APHY</name>
<dbReference type="RefSeq" id="XP_012185780.1">
    <property type="nucleotide sequence ID" value="XM_012330390.1"/>
</dbReference>
<dbReference type="AlphaFoldDB" id="J4I3A7"/>
<dbReference type="GeneID" id="24101397"/>